<evidence type="ECO:0000256" key="1">
    <source>
        <dbReference type="SAM" id="Phobius"/>
    </source>
</evidence>
<gene>
    <name evidence="2" type="ORF">BH747_00080</name>
</gene>
<reference evidence="2 3" key="1">
    <citation type="journal article" date="2017" name="BMC Microbiol.">
        <title>Comparative genomics of Enterococcus spp. isolated from bovine feces.</title>
        <authorList>
            <person name="Beukers A.G."/>
            <person name="Zaheer R."/>
            <person name="Goji N."/>
            <person name="Amoako K.K."/>
            <person name="Chaves A.V."/>
            <person name="Ward M.P."/>
            <person name="McAllister T.A."/>
        </authorList>
    </citation>
    <scope>NUCLEOTIDE SEQUENCE [LARGE SCALE GENOMIC DNA]</scope>
    <source>
        <strain evidence="2 3">F1129D 143</strain>
    </source>
</reference>
<keyword evidence="1" id="KW-0472">Membrane</keyword>
<organism evidence="2 3">
    <name type="scientific">Enterococcus villorum</name>
    <dbReference type="NCBI Taxonomy" id="112904"/>
    <lineage>
        <taxon>Bacteria</taxon>
        <taxon>Bacillati</taxon>
        <taxon>Bacillota</taxon>
        <taxon>Bacilli</taxon>
        <taxon>Lactobacillales</taxon>
        <taxon>Enterococcaceae</taxon>
        <taxon>Enterococcus</taxon>
    </lineage>
</organism>
<keyword evidence="1" id="KW-1133">Transmembrane helix</keyword>
<keyword evidence="1" id="KW-0812">Transmembrane</keyword>
<dbReference type="Proteomes" id="UP000192477">
    <property type="component" value="Unassembled WGS sequence"/>
</dbReference>
<accession>A0A1V8YF47</accession>
<evidence type="ECO:0000313" key="2">
    <source>
        <dbReference type="EMBL" id="OQO71267.1"/>
    </source>
</evidence>
<dbReference type="STRING" id="112904.BH747_00080"/>
<sequence length="63" mass="7496">MLIGDVRKNGYKVRENFVIMKVFLFLTKYKVNNQKEQTTHLIKIGCLLFFLTLHLILHSNIIF</sequence>
<name>A0A1V8YF47_9ENTE</name>
<comment type="caution">
    <text evidence="2">The sequence shown here is derived from an EMBL/GenBank/DDBJ whole genome shotgun (WGS) entry which is preliminary data.</text>
</comment>
<protein>
    <submittedName>
        <fullName evidence="2">Uncharacterized protein</fullName>
    </submittedName>
</protein>
<dbReference type="EMBL" id="MJEA01000001">
    <property type="protein sequence ID" value="OQO71267.1"/>
    <property type="molecule type" value="Genomic_DNA"/>
</dbReference>
<dbReference type="AlphaFoldDB" id="A0A1V8YF47"/>
<feature type="transmembrane region" description="Helical" evidence="1">
    <location>
        <begin position="40"/>
        <end position="57"/>
    </location>
</feature>
<evidence type="ECO:0000313" key="3">
    <source>
        <dbReference type="Proteomes" id="UP000192477"/>
    </source>
</evidence>
<proteinExistence type="predicted"/>